<evidence type="ECO:0000313" key="3">
    <source>
        <dbReference type="EMBL" id="QAX27087.1"/>
    </source>
</evidence>
<dbReference type="SUPFAM" id="SSF55174">
    <property type="entry name" value="Alpha-L RNA-binding motif"/>
    <property type="match status" value="1"/>
</dbReference>
<dbReference type="PROSITE" id="PS50889">
    <property type="entry name" value="S4"/>
    <property type="match status" value="1"/>
</dbReference>
<dbReference type="Gene3D" id="3.10.290.10">
    <property type="entry name" value="RNA-binding S4 domain"/>
    <property type="match status" value="1"/>
</dbReference>
<feature type="domain" description="RNA-binding S4" evidence="2">
    <location>
        <begin position="79"/>
        <end position="145"/>
    </location>
</feature>
<dbReference type="InterPro" id="IPR036986">
    <property type="entry name" value="S4_RNA-bd_sf"/>
</dbReference>
<reference evidence="3" key="1">
    <citation type="submission" date="2018-09" db="EMBL/GenBank/DDBJ databases">
        <title>Comparative sequence analysis of Babesia apicoplast genomes of sheep originating from six regions.</title>
        <authorList>
            <person name="Wang X."/>
            <person name="Guan G."/>
        </authorList>
    </citation>
    <scope>NUCLEOTIDE SEQUENCE</scope>
    <source>
        <strain evidence="3">Ningxian</strain>
    </source>
</reference>
<keyword evidence="3" id="KW-0687">Ribonucleoprotein</keyword>
<dbReference type="Pfam" id="PF01479">
    <property type="entry name" value="S4"/>
    <property type="match status" value="1"/>
</dbReference>
<dbReference type="GO" id="GO:0003723">
    <property type="term" value="F:RNA binding"/>
    <property type="evidence" value="ECO:0007669"/>
    <property type="project" value="UniProtKB-KW"/>
</dbReference>
<proteinExistence type="predicted"/>
<dbReference type="GO" id="GO:0005840">
    <property type="term" value="C:ribosome"/>
    <property type="evidence" value="ECO:0007669"/>
    <property type="project" value="UniProtKB-KW"/>
</dbReference>
<evidence type="ECO:0000259" key="2">
    <source>
        <dbReference type="SMART" id="SM00363"/>
    </source>
</evidence>
<protein>
    <submittedName>
        <fullName evidence="3">Ribosomal protein S4</fullName>
    </submittedName>
</protein>
<evidence type="ECO:0000256" key="1">
    <source>
        <dbReference type="PROSITE-ProRule" id="PRU00182"/>
    </source>
</evidence>
<accession>A0A411ADH5</accession>
<sequence>MTIKFNKIKILKKFNTYTLYGFTTKFNLYYKSNKRFNVYKLIKHIQILKLLYNLKHKRLKIYLEFNIYKLIKLLKLLKSRIDSVLLDSSLFLTLNNIRQHVSHKHILLNNKLIKNPSYIIKSSDIIHIIKLDAKLILNTLIYNYLIKNLKSTLLYNKIYRLFKYRSYIKNLLVYTDYTIFNYAICYKDLKLKINTNKSLYSSINTDLINL</sequence>
<keyword evidence="1" id="KW-0694">RNA-binding</keyword>
<organism evidence="3">
    <name type="scientific">Babesia motasi</name>
    <dbReference type="NCBI Taxonomy" id="237580"/>
    <lineage>
        <taxon>Eukaryota</taxon>
        <taxon>Sar</taxon>
        <taxon>Alveolata</taxon>
        <taxon>Apicomplexa</taxon>
        <taxon>Aconoidasida</taxon>
        <taxon>Piroplasmida</taxon>
        <taxon>Babesiidae</taxon>
        <taxon>Babesia</taxon>
    </lineage>
</organism>
<dbReference type="SMART" id="SM00363">
    <property type="entry name" value="S4"/>
    <property type="match status" value="1"/>
</dbReference>
<dbReference type="InterPro" id="IPR002942">
    <property type="entry name" value="S4_RNA-bd"/>
</dbReference>
<gene>
    <name evidence="3" type="primary">rps4</name>
</gene>
<dbReference type="EMBL" id="MH992228">
    <property type="protein sequence ID" value="QAX27087.1"/>
    <property type="molecule type" value="Genomic_DNA"/>
</dbReference>
<keyword evidence="3" id="KW-0689">Ribosomal protein</keyword>
<name>A0A411ADH5_9APIC</name>
<dbReference type="AlphaFoldDB" id="A0A411ADH5"/>
<dbReference type="CDD" id="cd00165">
    <property type="entry name" value="S4"/>
    <property type="match status" value="1"/>
</dbReference>